<dbReference type="EMBL" id="JARKIE010000020">
    <property type="protein sequence ID" value="KAJ7700327.1"/>
    <property type="molecule type" value="Genomic_DNA"/>
</dbReference>
<organism evidence="1 2">
    <name type="scientific">Mycena rosella</name>
    <name type="common">Pink bonnet</name>
    <name type="synonym">Agaricus rosellus</name>
    <dbReference type="NCBI Taxonomy" id="1033263"/>
    <lineage>
        <taxon>Eukaryota</taxon>
        <taxon>Fungi</taxon>
        <taxon>Dikarya</taxon>
        <taxon>Basidiomycota</taxon>
        <taxon>Agaricomycotina</taxon>
        <taxon>Agaricomycetes</taxon>
        <taxon>Agaricomycetidae</taxon>
        <taxon>Agaricales</taxon>
        <taxon>Marasmiineae</taxon>
        <taxon>Mycenaceae</taxon>
        <taxon>Mycena</taxon>
    </lineage>
</organism>
<protein>
    <submittedName>
        <fullName evidence="1">Uncharacterized protein</fullName>
    </submittedName>
</protein>
<evidence type="ECO:0000313" key="1">
    <source>
        <dbReference type="EMBL" id="KAJ7700327.1"/>
    </source>
</evidence>
<keyword evidence="2" id="KW-1185">Reference proteome</keyword>
<sequence length="298" mass="33414">MSDEKWDYALLKIAATSFLIDDGTRHAHGSVPLLTPTVLKPSKKYRHTCQHPLYSCCGFESLCFSDSLNLNATYTTGSMLRKWAMHVHSSAKAMLFLQECKRRPARELTTAISSFPAVRAPPHNEGVVGGSLDSRNPLASFAGLESARFGDGAVVLVAVEAAGVDLYCRMHLIYSRIHYFKVWQTRRAWKESTPNPPNQMHAESLDSDCSCARSAVLHDRRVWKKILRSYLNVTGSSPKSYWRTQYLSLGDICVLEGLEGCKVFIAFLRVPALHYEINPARPSSYPPSQLQFLFLNLT</sequence>
<dbReference type="AlphaFoldDB" id="A0AAD7DW07"/>
<accession>A0AAD7DW07</accession>
<comment type="caution">
    <text evidence="1">The sequence shown here is derived from an EMBL/GenBank/DDBJ whole genome shotgun (WGS) entry which is preliminary data.</text>
</comment>
<evidence type="ECO:0000313" key="2">
    <source>
        <dbReference type="Proteomes" id="UP001221757"/>
    </source>
</evidence>
<proteinExistence type="predicted"/>
<dbReference type="Proteomes" id="UP001221757">
    <property type="component" value="Unassembled WGS sequence"/>
</dbReference>
<reference evidence="1" key="1">
    <citation type="submission" date="2023-03" db="EMBL/GenBank/DDBJ databases">
        <title>Massive genome expansion in bonnet fungi (Mycena s.s.) driven by repeated elements and novel gene families across ecological guilds.</title>
        <authorList>
            <consortium name="Lawrence Berkeley National Laboratory"/>
            <person name="Harder C.B."/>
            <person name="Miyauchi S."/>
            <person name="Viragh M."/>
            <person name="Kuo A."/>
            <person name="Thoen E."/>
            <person name="Andreopoulos B."/>
            <person name="Lu D."/>
            <person name="Skrede I."/>
            <person name="Drula E."/>
            <person name="Henrissat B."/>
            <person name="Morin E."/>
            <person name="Kohler A."/>
            <person name="Barry K."/>
            <person name="LaButti K."/>
            <person name="Morin E."/>
            <person name="Salamov A."/>
            <person name="Lipzen A."/>
            <person name="Mereny Z."/>
            <person name="Hegedus B."/>
            <person name="Baldrian P."/>
            <person name="Stursova M."/>
            <person name="Weitz H."/>
            <person name="Taylor A."/>
            <person name="Grigoriev I.V."/>
            <person name="Nagy L.G."/>
            <person name="Martin F."/>
            <person name="Kauserud H."/>
        </authorList>
    </citation>
    <scope>NUCLEOTIDE SEQUENCE</scope>
    <source>
        <strain evidence="1">CBHHK067</strain>
    </source>
</reference>
<name>A0AAD7DW07_MYCRO</name>
<gene>
    <name evidence="1" type="ORF">B0H17DRAFT_1128748</name>
</gene>